<protein>
    <submittedName>
        <fullName evidence="9">Major Facilitator Superfamily protein</fullName>
    </submittedName>
</protein>
<feature type="transmembrane region" description="Helical" evidence="7">
    <location>
        <begin position="233"/>
        <end position="260"/>
    </location>
</feature>
<evidence type="ECO:0000256" key="6">
    <source>
        <dbReference type="ARBA" id="ARBA00023136"/>
    </source>
</evidence>
<accession>A0A1H9YLL4</accession>
<dbReference type="SUPFAM" id="SSF103473">
    <property type="entry name" value="MFS general substrate transporter"/>
    <property type="match status" value="1"/>
</dbReference>
<keyword evidence="6 7" id="KW-0472">Membrane</keyword>
<dbReference type="InterPro" id="IPR036259">
    <property type="entry name" value="MFS_trans_sf"/>
</dbReference>
<reference evidence="9 10" key="1">
    <citation type="submission" date="2016-10" db="EMBL/GenBank/DDBJ databases">
        <authorList>
            <person name="de Groot N.N."/>
        </authorList>
    </citation>
    <scope>NUCLEOTIDE SEQUENCE [LARGE SCALE GENOMIC DNA]</scope>
    <source>
        <strain evidence="9 10">IBRC-M 10780</strain>
    </source>
</reference>
<dbReference type="Pfam" id="PF07690">
    <property type="entry name" value="MFS_1"/>
    <property type="match status" value="1"/>
</dbReference>
<feature type="transmembrane region" description="Helical" evidence="7">
    <location>
        <begin position="26"/>
        <end position="47"/>
    </location>
</feature>
<evidence type="ECO:0000256" key="5">
    <source>
        <dbReference type="ARBA" id="ARBA00022989"/>
    </source>
</evidence>
<feature type="transmembrane region" description="Helical" evidence="7">
    <location>
        <begin position="272"/>
        <end position="292"/>
    </location>
</feature>
<dbReference type="PROSITE" id="PS50850">
    <property type="entry name" value="MFS"/>
    <property type="match status" value="1"/>
</dbReference>
<evidence type="ECO:0000256" key="2">
    <source>
        <dbReference type="ARBA" id="ARBA00022448"/>
    </source>
</evidence>
<dbReference type="AlphaFoldDB" id="A0A1H9YLL4"/>
<gene>
    <name evidence="9" type="ORF">SAMN05216389_101467</name>
</gene>
<evidence type="ECO:0000256" key="1">
    <source>
        <dbReference type="ARBA" id="ARBA00004651"/>
    </source>
</evidence>
<feature type="transmembrane region" description="Helical" evidence="7">
    <location>
        <begin position="185"/>
        <end position="205"/>
    </location>
</feature>
<feature type="domain" description="Major facilitator superfamily (MFS) profile" evidence="8">
    <location>
        <begin position="25"/>
        <end position="411"/>
    </location>
</feature>
<dbReference type="PANTHER" id="PTHR23513">
    <property type="entry name" value="INTEGRAL MEMBRANE EFFLUX PROTEIN-RELATED"/>
    <property type="match status" value="1"/>
</dbReference>
<dbReference type="InterPro" id="IPR020846">
    <property type="entry name" value="MFS_dom"/>
</dbReference>
<dbReference type="Proteomes" id="UP000198618">
    <property type="component" value="Unassembled WGS sequence"/>
</dbReference>
<feature type="transmembrane region" description="Helical" evidence="7">
    <location>
        <begin position="59"/>
        <end position="83"/>
    </location>
</feature>
<keyword evidence="2" id="KW-0813">Transport</keyword>
<proteinExistence type="predicted"/>
<keyword evidence="3" id="KW-1003">Cell membrane</keyword>
<name>A0A1H9YLL4_9BACI</name>
<dbReference type="Gene3D" id="1.20.1250.20">
    <property type="entry name" value="MFS general substrate transporter like domains"/>
    <property type="match status" value="1"/>
</dbReference>
<dbReference type="EMBL" id="FOHE01000001">
    <property type="protein sequence ID" value="SES69925.1"/>
    <property type="molecule type" value="Genomic_DNA"/>
</dbReference>
<dbReference type="STRING" id="930131.SAMN05216389_101467"/>
<dbReference type="GO" id="GO:0022857">
    <property type="term" value="F:transmembrane transporter activity"/>
    <property type="evidence" value="ECO:0007669"/>
    <property type="project" value="InterPro"/>
</dbReference>
<evidence type="ECO:0000259" key="8">
    <source>
        <dbReference type="PROSITE" id="PS50850"/>
    </source>
</evidence>
<feature type="transmembrane region" description="Helical" evidence="7">
    <location>
        <begin position="358"/>
        <end position="381"/>
    </location>
</feature>
<sequence length="416" mass="45422">MEGAITMEAVVEKEQMKVPVFKNKNFVLLFISAIFSSPGYYVYLIGAEWLMLSINDNRFYFGMLFFAASIPRLLLLTIGGLIADRFNKRTILFCSDLSRAILIGILIGFLLTDSITAVHLIILAACFGISDAFSYPAMNSLTPILLNEEQLQRGNSFMQMTTQISPILGPALGGTLIALLGFEGVFSVSLAMLLLASIAVLFIRLKEESDEAEKPSPWEDFKAGWNYARKNELVVSIVIMAFFLNFFFAGPLAIGLPIMVKDIFQGDAVSLATVQTAMGIGALIGAILLASIKLKKPGYVMIISLITLGVLYTVTGFSVNTLIMAGLVAAMTFTTQLVNIPLITMLQQTTDKKMIGRMMSFLMTVSTGFVPVSFVVTSVLIAIGVGIQSIMIVSGIIITLIAIYNLRNKKILEFKF</sequence>
<dbReference type="InterPro" id="IPR011701">
    <property type="entry name" value="MFS"/>
</dbReference>
<dbReference type="PANTHER" id="PTHR23513:SF6">
    <property type="entry name" value="MAJOR FACILITATOR SUPERFAMILY ASSOCIATED DOMAIN-CONTAINING PROTEIN"/>
    <property type="match status" value="1"/>
</dbReference>
<feature type="transmembrane region" description="Helical" evidence="7">
    <location>
        <begin position="299"/>
        <end position="317"/>
    </location>
</feature>
<feature type="transmembrane region" description="Helical" evidence="7">
    <location>
        <begin position="387"/>
        <end position="406"/>
    </location>
</feature>
<comment type="subcellular location">
    <subcellularLocation>
        <location evidence="1">Cell membrane</location>
        <topology evidence="1">Multi-pass membrane protein</topology>
    </subcellularLocation>
</comment>
<evidence type="ECO:0000256" key="3">
    <source>
        <dbReference type="ARBA" id="ARBA00022475"/>
    </source>
</evidence>
<evidence type="ECO:0000313" key="10">
    <source>
        <dbReference type="Proteomes" id="UP000198618"/>
    </source>
</evidence>
<keyword evidence="10" id="KW-1185">Reference proteome</keyword>
<feature type="transmembrane region" description="Helical" evidence="7">
    <location>
        <begin position="323"/>
        <end position="346"/>
    </location>
</feature>
<organism evidence="9 10">
    <name type="scientific">Oceanobacillus limi</name>
    <dbReference type="NCBI Taxonomy" id="930131"/>
    <lineage>
        <taxon>Bacteria</taxon>
        <taxon>Bacillati</taxon>
        <taxon>Bacillota</taxon>
        <taxon>Bacilli</taxon>
        <taxon>Bacillales</taxon>
        <taxon>Bacillaceae</taxon>
        <taxon>Oceanobacillus</taxon>
    </lineage>
</organism>
<dbReference type="InterPro" id="IPR022324">
    <property type="entry name" value="Bacilysin_exporter_BacE_put"/>
</dbReference>
<dbReference type="PRINTS" id="PR01988">
    <property type="entry name" value="EXPORTERBACE"/>
</dbReference>
<dbReference type="GO" id="GO:0005886">
    <property type="term" value="C:plasma membrane"/>
    <property type="evidence" value="ECO:0007669"/>
    <property type="project" value="UniProtKB-SubCell"/>
</dbReference>
<keyword evidence="5 7" id="KW-1133">Transmembrane helix</keyword>
<keyword evidence="4 7" id="KW-0812">Transmembrane</keyword>
<evidence type="ECO:0000256" key="7">
    <source>
        <dbReference type="SAM" id="Phobius"/>
    </source>
</evidence>
<evidence type="ECO:0000256" key="4">
    <source>
        <dbReference type="ARBA" id="ARBA00022692"/>
    </source>
</evidence>
<dbReference type="CDD" id="cd06173">
    <property type="entry name" value="MFS_MefA_like"/>
    <property type="match status" value="1"/>
</dbReference>
<evidence type="ECO:0000313" key="9">
    <source>
        <dbReference type="EMBL" id="SES69925.1"/>
    </source>
</evidence>